<dbReference type="GO" id="GO:0005737">
    <property type="term" value="C:cytoplasm"/>
    <property type="evidence" value="ECO:0007669"/>
    <property type="project" value="TreeGrafter"/>
</dbReference>
<feature type="active site" evidence="5">
    <location>
        <position position="217"/>
    </location>
</feature>
<evidence type="ECO:0000259" key="6">
    <source>
        <dbReference type="Pfam" id="PF00171"/>
    </source>
</evidence>
<dbReference type="InterPro" id="IPR016160">
    <property type="entry name" value="Ald_DH_CS_CYS"/>
</dbReference>
<dbReference type="SUPFAM" id="SSF53720">
    <property type="entry name" value="ALDH-like"/>
    <property type="match status" value="1"/>
</dbReference>
<evidence type="ECO:0000256" key="1">
    <source>
        <dbReference type="ARBA" id="ARBA00009986"/>
    </source>
</evidence>
<dbReference type="Gene3D" id="3.40.309.10">
    <property type="entry name" value="Aldehyde Dehydrogenase, Chain A, domain 2"/>
    <property type="match status" value="1"/>
</dbReference>
<dbReference type="Pfam" id="PF00171">
    <property type="entry name" value="Aldedh"/>
    <property type="match status" value="1"/>
</dbReference>
<dbReference type="STRING" id="231916.A0A409VZI0"/>
<organism evidence="7 8">
    <name type="scientific">Gymnopilus dilepis</name>
    <dbReference type="NCBI Taxonomy" id="231916"/>
    <lineage>
        <taxon>Eukaryota</taxon>
        <taxon>Fungi</taxon>
        <taxon>Dikarya</taxon>
        <taxon>Basidiomycota</taxon>
        <taxon>Agaricomycotina</taxon>
        <taxon>Agaricomycetes</taxon>
        <taxon>Agaricomycetidae</taxon>
        <taxon>Agaricales</taxon>
        <taxon>Agaricineae</taxon>
        <taxon>Hymenogastraceae</taxon>
        <taxon>Gymnopilus</taxon>
    </lineage>
</organism>
<evidence type="ECO:0000256" key="3">
    <source>
        <dbReference type="ARBA" id="ARBA00023027"/>
    </source>
</evidence>
<dbReference type="InterPro" id="IPR016163">
    <property type="entry name" value="Ald_DH_C"/>
</dbReference>
<name>A0A409VZI0_9AGAR</name>
<dbReference type="EMBL" id="NHYE01005493">
    <property type="protein sequence ID" value="PPQ71655.1"/>
    <property type="molecule type" value="Genomic_DNA"/>
</dbReference>
<dbReference type="InParanoid" id="A0A409VZI0"/>
<evidence type="ECO:0000256" key="5">
    <source>
        <dbReference type="PIRSR" id="PIRSR036492-1"/>
    </source>
</evidence>
<reference evidence="7 8" key="1">
    <citation type="journal article" date="2018" name="Evol. Lett.">
        <title>Horizontal gene cluster transfer increased hallucinogenic mushroom diversity.</title>
        <authorList>
            <person name="Reynolds H.T."/>
            <person name="Vijayakumar V."/>
            <person name="Gluck-Thaler E."/>
            <person name="Korotkin H.B."/>
            <person name="Matheny P.B."/>
            <person name="Slot J.C."/>
        </authorList>
    </citation>
    <scope>NUCLEOTIDE SEQUENCE [LARGE SCALE GENOMIC DNA]</scope>
    <source>
        <strain evidence="7 8">SRW20</strain>
    </source>
</reference>
<evidence type="ECO:0000256" key="2">
    <source>
        <dbReference type="ARBA" id="ARBA00023002"/>
    </source>
</evidence>
<dbReference type="Gene3D" id="3.40.605.10">
    <property type="entry name" value="Aldehyde Dehydrogenase, Chain A, domain 1"/>
    <property type="match status" value="1"/>
</dbReference>
<comment type="caution">
    <text evidence="7">The sequence shown here is derived from an EMBL/GenBank/DDBJ whole genome shotgun (WGS) entry which is preliminary data.</text>
</comment>
<dbReference type="PANTHER" id="PTHR43570">
    <property type="entry name" value="ALDEHYDE DEHYDROGENASE"/>
    <property type="match status" value="1"/>
</dbReference>
<evidence type="ECO:0000256" key="4">
    <source>
        <dbReference type="PIRNR" id="PIRNR036492"/>
    </source>
</evidence>
<dbReference type="InterPro" id="IPR016162">
    <property type="entry name" value="Ald_DH_N"/>
</dbReference>
<feature type="domain" description="Aldehyde dehydrogenase" evidence="6">
    <location>
        <begin position="28"/>
        <end position="438"/>
    </location>
</feature>
<dbReference type="OrthoDB" id="440325at2759"/>
<dbReference type="AlphaFoldDB" id="A0A409VZI0"/>
<comment type="similarity">
    <text evidence="1 4">Belongs to the aldehyde dehydrogenase family.</text>
</comment>
<dbReference type="InterPro" id="IPR015590">
    <property type="entry name" value="Aldehyde_DH_dom"/>
</dbReference>
<keyword evidence="3" id="KW-0520">NAD</keyword>
<keyword evidence="2 4" id="KW-0560">Oxidoreductase</keyword>
<dbReference type="InterPro" id="IPR016161">
    <property type="entry name" value="Ald_DH/histidinol_DH"/>
</dbReference>
<dbReference type="FunFam" id="3.40.605.10:FF:000004">
    <property type="entry name" value="Aldehyde dehydrogenase"/>
    <property type="match status" value="1"/>
</dbReference>
<keyword evidence="8" id="KW-1185">Reference proteome</keyword>
<dbReference type="CDD" id="cd07135">
    <property type="entry name" value="ALDH_F14-YMR110C"/>
    <property type="match status" value="1"/>
</dbReference>
<dbReference type="GO" id="GO:0004029">
    <property type="term" value="F:aldehyde dehydrogenase (NAD+) activity"/>
    <property type="evidence" value="ECO:0007669"/>
    <property type="project" value="TreeGrafter"/>
</dbReference>
<dbReference type="FunFam" id="3.40.309.10:FF:000003">
    <property type="entry name" value="Aldehyde dehydrogenase"/>
    <property type="match status" value="1"/>
</dbReference>
<feature type="active site" evidence="5">
    <location>
        <position position="251"/>
    </location>
</feature>
<dbReference type="GO" id="GO:0006081">
    <property type="term" value="P:aldehyde metabolic process"/>
    <property type="evidence" value="ECO:0007669"/>
    <property type="project" value="InterPro"/>
</dbReference>
<dbReference type="PANTHER" id="PTHR43570:SF16">
    <property type="entry name" value="ALDEHYDE DEHYDROGENASE TYPE III, ISOFORM Q"/>
    <property type="match status" value="1"/>
</dbReference>
<gene>
    <name evidence="7" type="ORF">CVT26_010574</name>
</gene>
<dbReference type="Proteomes" id="UP000284706">
    <property type="component" value="Unassembled WGS sequence"/>
</dbReference>
<sequence length="476" mass="52502">MAGYTPICEIPKIYHGLKETFGTGLTKPVSWRRCQLLQLARFVKENADAMADAVALDLGKPKQEFMMTEVSASIERSLIAADQVAEWAKPEAVTPAKEWQKGWNPRIEKHPKGVVLIIAPWNYPMVLNLQPLIGAISAGCCALLKPSEIAPHFSSFLAHNLGNYLDPNAYRVALGGVPETTRILEFKWDHIFYTGNSRVGRIIASAAAKHLTPTTLELGSKSPVIVDSTADIQLSARRILWGKVTNAGQICVAPDYILAERSILPALLDALKEEYRSFYPEGPFKSSSYGRIVSDAHVERLKGVLGRTNGQIVLGGKWSEDQGKRGLEPTFVVDVKPGDSLLEEELFGPILPIVAVESLDEAIGYVNARNHPLVVYIFSSDEGNKRKIIDNTVSGSVAVNDVFFQLAVNELPFGGVGESGYGRQVLKYSFDNFVYLRSITDTPYADEPNFQARYPPYTKESYDLFAAILQTPIPEE</sequence>
<dbReference type="PROSITE" id="PS00070">
    <property type="entry name" value="ALDEHYDE_DEHYDR_CYS"/>
    <property type="match status" value="1"/>
</dbReference>
<evidence type="ECO:0000313" key="7">
    <source>
        <dbReference type="EMBL" id="PPQ71655.1"/>
    </source>
</evidence>
<dbReference type="PIRSF" id="PIRSF036492">
    <property type="entry name" value="ALDH"/>
    <property type="match status" value="1"/>
</dbReference>
<evidence type="ECO:0000313" key="8">
    <source>
        <dbReference type="Proteomes" id="UP000284706"/>
    </source>
</evidence>
<accession>A0A409VZI0</accession>
<proteinExistence type="inferred from homology"/>
<dbReference type="InterPro" id="IPR012394">
    <property type="entry name" value="Aldehyde_DH_NAD(P)"/>
</dbReference>
<protein>
    <recommendedName>
        <fullName evidence="4">Aldehyde dehydrogenase</fullName>
    </recommendedName>
</protein>